<evidence type="ECO:0000313" key="2">
    <source>
        <dbReference type="Proteomes" id="UP000182248"/>
    </source>
</evidence>
<dbReference type="EMBL" id="FPJE01000004">
    <property type="protein sequence ID" value="SFW31130.1"/>
    <property type="molecule type" value="Genomic_DNA"/>
</dbReference>
<evidence type="ECO:0000313" key="1">
    <source>
        <dbReference type="EMBL" id="SFW31130.1"/>
    </source>
</evidence>
<dbReference type="PROSITE" id="PS51257">
    <property type="entry name" value="PROKAR_LIPOPROTEIN"/>
    <property type="match status" value="1"/>
</dbReference>
<accession>A0A1K1N6Q3</accession>
<dbReference type="InterPro" id="IPR036922">
    <property type="entry name" value="Rieske_2Fe-2S_sf"/>
</dbReference>
<dbReference type="SUPFAM" id="SSF50022">
    <property type="entry name" value="ISP domain"/>
    <property type="match status" value="1"/>
</dbReference>
<dbReference type="RefSeq" id="WP_072316336.1">
    <property type="nucleotide sequence ID" value="NZ_FPJE01000004.1"/>
</dbReference>
<sequence>MKTKIYLITAFIIFILSACDDKSRERNPYLLETEFSFDINLNLPLYNSLNTPGNAVYIGNASVGLRGIIVINTGGGFYAWEASCPNHAPNDCSTMEIKGGTNCICPCEDYEYNLFNGQMLNRPDTEERMYDLLFYQTQVSGSTVRVYNN</sequence>
<keyword evidence="1" id="KW-0223">Dioxygenase</keyword>
<dbReference type="Gene3D" id="2.102.10.10">
    <property type="entry name" value="Rieske [2Fe-2S] iron-sulphur domain"/>
    <property type="match status" value="1"/>
</dbReference>
<proteinExistence type="predicted"/>
<dbReference type="Proteomes" id="UP000182248">
    <property type="component" value="Unassembled WGS sequence"/>
</dbReference>
<reference evidence="1 2" key="1">
    <citation type="submission" date="2016-11" db="EMBL/GenBank/DDBJ databases">
        <authorList>
            <person name="Jaros S."/>
            <person name="Januszkiewicz K."/>
            <person name="Wedrychowicz H."/>
        </authorList>
    </citation>
    <scope>NUCLEOTIDE SEQUENCE [LARGE SCALE GENOMIC DNA]</scope>
    <source>
        <strain evidence="1 2">CGMCC 1.12145</strain>
    </source>
</reference>
<dbReference type="GO" id="GO:0051537">
    <property type="term" value="F:2 iron, 2 sulfur cluster binding"/>
    <property type="evidence" value="ECO:0007669"/>
    <property type="project" value="InterPro"/>
</dbReference>
<dbReference type="GO" id="GO:0051213">
    <property type="term" value="F:dioxygenase activity"/>
    <property type="evidence" value="ECO:0007669"/>
    <property type="project" value="UniProtKB-KW"/>
</dbReference>
<keyword evidence="2" id="KW-1185">Reference proteome</keyword>
<keyword evidence="1" id="KW-0560">Oxidoreductase</keyword>
<dbReference type="AlphaFoldDB" id="A0A1K1N6Q3"/>
<protein>
    <submittedName>
        <fullName evidence="1">Ferredoxin subunit of nitrite reductase or a ring-hydroxylating dioxygenase</fullName>
    </submittedName>
</protein>
<dbReference type="STRING" id="1150368.SAMN02927921_01068"/>
<name>A0A1K1N6Q3_9FLAO</name>
<organism evidence="1 2">
    <name type="scientific">Sinomicrobium oceani</name>
    <dbReference type="NCBI Taxonomy" id="1150368"/>
    <lineage>
        <taxon>Bacteria</taxon>
        <taxon>Pseudomonadati</taxon>
        <taxon>Bacteroidota</taxon>
        <taxon>Flavobacteriia</taxon>
        <taxon>Flavobacteriales</taxon>
        <taxon>Flavobacteriaceae</taxon>
        <taxon>Sinomicrobium</taxon>
    </lineage>
</organism>
<gene>
    <name evidence="1" type="ORF">SAMN02927921_01068</name>
</gene>